<feature type="zinc finger region" description="CR-type" evidence="5">
    <location>
        <begin position="138"/>
        <end position="221"/>
    </location>
</feature>
<dbReference type="Pfam" id="PF00684">
    <property type="entry name" value="DnaJ_CXXCXGXG"/>
    <property type="match status" value="1"/>
</dbReference>
<dbReference type="PRINTS" id="PR00625">
    <property type="entry name" value="JDOMAIN"/>
</dbReference>
<reference evidence="9 10" key="1">
    <citation type="submission" date="2021-06" db="EMBL/GenBank/DDBJ databases">
        <title>Genome sequence of Babesia caballi.</title>
        <authorList>
            <person name="Yamagishi J."/>
            <person name="Kidaka T."/>
            <person name="Ochi A."/>
        </authorList>
    </citation>
    <scope>NUCLEOTIDE SEQUENCE [LARGE SCALE GENOMIC DNA]</scope>
    <source>
        <strain evidence="9">USDA-D6B2</strain>
    </source>
</reference>
<dbReference type="Gene3D" id="2.60.260.20">
    <property type="entry name" value="Urease metallochaperone UreE, N-terminal domain"/>
    <property type="match status" value="2"/>
</dbReference>
<protein>
    <submittedName>
        <fullName evidence="9">DnaJ family chaperone, putative</fullName>
    </submittedName>
</protein>
<evidence type="ECO:0000256" key="5">
    <source>
        <dbReference type="PROSITE-ProRule" id="PRU00546"/>
    </source>
</evidence>
<dbReference type="CDD" id="cd10747">
    <property type="entry name" value="DnaJ_C"/>
    <property type="match status" value="1"/>
</dbReference>
<dbReference type="SUPFAM" id="SSF49493">
    <property type="entry name" value="HSP40/DnaJ peptide-binding domain"/>
    <property type="match status" value="2"/>
</dbReference>
<keyword evidence="4 5" id="KW-0862">Zinc</keyword>
<dbReference type="EMBL" id="BPLF01000002">
    <property type="protein sequence ID" value="GIX62857.1"/>
    <property type="molecule type" value="Genomic_DNA"/>
</dbReference>
<evidence type="ECO:0000256" key="6">
    <source>
        <dbReference type="SAM" id="MobiDB-lite"/>
    </source>
</evidence>
<name>A0AAV4LRI4_BABCB</name>
<dbReference type="CDD" id="cd10719">
    <property type="entry name" value="DnaJ_zf"/>
    <property type="match status" value="1"/>
</dbReference>
<evidence type="ECO:0000256" key="1">
    <source>
        <dbReference type="ARBA" id="ARBA00022723"/>
    </source>
</evidence>
<dbReference type="GO" id="GO:0005524">
    <property type="term" value="F:ATP binding"/>
    <property type="evidence" value="ECO:0007669"/>
    <property type="project" value="InterPro"/>
</dbReference>
<evidence type="ECO:0000313" key="10">
    <source>
        <dbReference type="Proteomes" id="UP001497744"/>
    </source>
</evidence>
<dbReference type="PANTHER" id="PTHR43888">
    <property type="entry name" value="DNAJ-LIKE-2, ISOFORM A-RELATED"/>
    <property type="match status" value="1"/>
</dbReference>
<organism evidence="9 10">
    <name type="scientific">Babesia caballi</name>
    <dbReference type="NCBI Taxonomy" id="5871"/>
    <lineage>
        <taxon>Eukaryota</taxon>
        <taxon>Sar</taxon>
        <taxon>Alveolata</taxon>
        <taxon>Apicomplexa</taxon>
        <taxon>Aconoidasida</taxon>
        <taxon>Piroplasmida</taxon>
        <taxon>Babesiidae</taxon>
        <taxon>Babesia</taxon>
    </lineage>
</organism>
<feature type="compositionally biased region" description="Basic and acidic residues" evidence="6">
    <location>
        <begin position="389"/>
        <end position="412"/>
    </location>
</feature>
<dbReference type="GO" id="GO:0008270">
    <property type="term" value="F:zinc ion binding"/>
    <property type="evidence" value="ECO:0007669"/>
    <property type="project" value="UniProtKB-KW"/>
</dbReference>
<dbReference type="SUPFAM" id="SSF46565">
    <property type="entry name" value="Chaperone J-domain"/>
    <property type="match status" value="1"/>
</dbReference>
<evidence type="ECO:0000259" key="8">
    <source>
        <dbReference type="PROSITE" id="PS51188"/>
    </source>
</evidence>
<dbReference type="SMART" id="SM00271">
    <property type="entry name" value="DnaJ"/>
    <property type="match status" value="1"/>
</dbReference>
<evidence type="ECO:0000256" key="3">
    <source>
        <dbReference type="ARBA" id="ARBA00022771"/>
    </source>
</evidence>
<dbReference type="FunFam" id="2.10.230.10:FF:000001">
    <property type="entry name" value="DnaJ subfamily A member 2"/>
    <property type="match status" value="1"/>
</dbReference>
<dbReference type="PROSITE" id="PS00636">
    <property type="entry name" value="DNAJ_1"/>
    <property type="match status" value="1"/>
</dbReference>
<feature type="compositionally biased region" description="Low complexity" evidence="6">
    <location>
        <begin position="372"/>
        <end position="381"/>
    </location>
</feature>
<evidence type="ECO:0000313" key="9">
    <source>
        <dbReference type="EMBL" id="GIX62857.1"/>
    </source>
</evidence>
<dbReference type="FunFam" id="2.60.260.20:FF:000003">
    <property type="entry name" value="DnaJ subfamily A member 2"/>
    <property type="match status" value="1"/>
</dbReference>
<dbReference type="Gene3D" id="1.10.287.110">
    <property type="entry name" value="DnaJ domain"/>
    <property type="match status" value="1"/>
</dbReference>
<dbReference type="Gene3D" id="2.10.230.10">
    <property type="entry name" value="Heat shock protein DnaJ, cysteine-rich domain"/>
    <property type="match status" value="1"/>
</dbReference>
<dbReference type="InterPro" id="IPR008971">
    <property type="entry name" value="HSP40/DnaJ_pept-bd"/>
</dbReference>
<dbReference type="RefSeq" id="XP_067714926.1">
    <property type="nucleotide sequence ID" value="XM_067858825.1"/>
</dbReference>
<dbReference type="PROSITE" id="PS51188">
    <property type="entry name" value="ZF_CR"/>
    <property type="match status" value="1"/>
</dbReference>
<dbReference type="SUPFAM" id="SSF57938">
    <property type="entry name" value="DnaJ/Hsp40 cysteine-rich domain"/>
    <property type="match status" value="1"/>
</dbReference>
<dbReference type="Pfam" id="PF01556">
    <property type="entry name" value="DnaJ_C"/>
    <property type="match status" value="1"/>
</dbReference>
<proteinExistence type="inferred from homology"/>
<dbReference type="GO" id="GO:0030544">
    <property type="term" value="F:Hsp70 protein binding"/>
    <property type="evidence" value="ECO:0007669"/>
    <property type="project" value="InterPro"/>
</dbReference>
<dbReference type="GeneID" id="94194338"/>
<dbReference type="HAMAP" id="MF_01152">
    <property type="entry name" value="DnaJ"/>
    <property type="match status" value="1"/>
</dbReference>
<sequence>MFFGDFGFGGMPGGMPHPRSREVDNDKFYNTLGVSKDCSESDIKKAYRKLAIKHHPDKGGDPEMFKEISRAYEVLSDPEKRRIYDEHGEEGVEGNFSHGDASDIFDLFFGGGRKPKGKKRGEDVVTQLKVTLEQIYNGTMRKLAINKDVVCETCDGLGGPRDAFSMCSLCGGRGVRVQVRQMGAMIQQSQCVCNACSGQGKIVEDSKRCKSCQGKGVQQTKKILEVLIERGVPDQHRVTFHGEADERPNEIPGNVVFIICQAPHEQFKRSGADLVMLKSIQIYEAMTGCTFYVKHLDGRVIRVQTPENHIVKPGSMFVVENEGMPVYKSAFSKGNLYITFDVEFPLGRRFTAAEKESLLELFPYVPEKAPEGAGAVEGAAAQEVDPDELQDRARSQSHSEHHHHEEDHEANRRTPNIELSLLGAALRLRLLLAADPGGGVQQRQVRAGRAPGDGGHVSRHRRGDQGLRVDAGVHLVRAGAARAGRTVERLGHSRQQSAGAGRRVALDEGGARRAESHLVELVKVDSVNELAAVREDLEAVVHAHAGSRGGRDEVAAVRRKLAGHGPVGAALGDLATTLEVPNVNVAAGVAEPGHEHEAVEGVAANGVAVAATEGQQLVAVVAVVHVELGRHAALDDQDVVARLRPGDVVREPLGGFHHGFVMALGGVQQKEAVPAVVGREALDVVGEGAQNGGGAAAVPEELALLGVGEEVLVDRRGEVGDAEDLHQAVGELLVVGQEEGDVAGALLAHRRDGDDGAGGEGLRAFYAGGRGDFAHGALGREVIVLPNQQLLADPQRAVGFARRPDGIPLDDVGLGVGDGVDNPGFGACPG</sequence>
<gene>
    <name evidence="9" type="ORF">BcabD6B2_22920</name>
</gene>
<dbReference type="PROSITE" id="PS50076">
    <property type="entry name" value="DNAJ_2"/>
    <property type="match status" value="1"/>
</dbReference>
<dbReference type="Proteomes" id="UP001497744">
    <property type="component" value="Unassembled WGS sequence"/>
</dbReference>
<feature type="domain" description="CR-type" evidence="8">
    <location>
        <begin position="138"/>
        <end position="221"/>
    </location>
</feature>
<keyword evidence="10" id="KW-1185">Reference proteome</keyword>
<dbReference type="InterPro" id="IPR001305">
    <property type="entry name" value="HSP_DnaJ_Cys-rich_dom"/>
</dbReference>
<dbReference type="Pfam" id="PF00226">
    <property type="entry name" value="DnaJ"/>
    <property type="match status" value="1"/>
</dbReference>
<keyword evidence="3 5" id="KW-0863">Zinc-finger</keyword>
<dbReference type="InterPro" id="IPR044713">
    <property type="entry name" value="DNJA1/2-like"/>
</dbReference>
<keyword evidence="2" id="KW-0677">Repeat</keyword>
<keyword evidence="1 5" id="KW-0479">Metal-binding</keyword>
<evidence type="ECO:0000259" key="7">
    <source>
        <dbReference type="PROSITE" id="PS50076"/>
    </source>
</evidence>
<feature type="domain" description="J" evidence="7">
    <location>
        <begin position="27"/>
        <end position="88"/>
    </location>
</feature>
<accession>A0AAV4LRI4</accession>
<dbReference type="InterPro" id="IPR036869">
    <property type="entry name" value="J_dom_sf"/>
</dbReference>
<dbReference type="GO" id="GO:0009408">
    <property type="term" value="P:response to heat"/>
    <property type="evidence" value="ECO:0007669"/>
    <property type="project" value="InterPro"/>
</dbReference>
<feature type="region of interest" description="Disordered" evidence="6">
    <location>
        <begin position="484"/>
        <end position="508"/>
    </location>
</feature>
<dbReference type="GO" id="GO:0051082">
    <property type="term" value="F:unfolded protein binding"/>
    <property type="evidence" value="ECO:0007669"/>
    <property type="project" value="InterPro"/>
</dbReference>
<dbReference type="InterPro" id="IPR018253">
    <property type="entry name" value="DnaJ_domain_CS"/>
</dbReference>
<dbReference type="InterPro" id="IPR001623">
    <property type="entry name" value="DnaJ_domain"/>
</dbReference>
<dbReference type="InterPro" id="IPR012724">
    <property type="entry name" value="DnaJ"/>
</dbReference>
<dbReference type="GO" id="GO:0006457">
    <property type="term" value="P:protein folding"/>
    <property type="evidence" value="ECO:0007669"/>
    <property type="project" value="InterPro"/>
</dbReference>
<dbReference type="InterPro" id="IPR002939">
    <property type="entry name" value="DnaJ_C"/>
</dbReference>
<dbReference type="CDD" id="cd06257">
    <property type="entry name" value="DnaJ"/>
    <property type="match status" value="1"/>
</dbReference>
<dbReference type="InterPro" id="IPR036410">
    <property type="entry name" value="HSP_DnaJ_Cys-rich_dom_sf"/>
</dbReference>
<feature type="region of interest" description="Disordered" evidence="6">
    <location>
        <begin position="442"/>
        <end position="466"/>
    </location>
</feature>
<comment type="caution">
    <text evidence="9">The sequence shown here is derived from an EMBL/GenBank/DDBJ whole genome shotgun (WGS) entry which is preliminary data.</text>
</comment>
<feature type="region of interest" description="Disordered" evidence="6">
    <location>
        <begin position="372"/>
        <end position="415"/>
    </location>
</feature>
<dbReference type="AlphaFoldDB" id="A0AAV4LRI4"/>
<evidence type="ECO:0000256" key="2">
    <source>
        <dbReference type="ARBA" id="ARBA00022737"/>
    </source>
</evidence>
<evidence type="ECO:0000256" key="4">
    <source>
        <dbReference type="ARBA" id="ARBA00022833"/>
    </source>
</evidence>